<evidence type="ECO:0000313" key="1">
    <source>
        <dbReference type="EMBL" id="KAF5781094.1"/>
    </source>
</evidence>
<dbReference type="AlphaFoldDB" id="A0A9K3HMQ5"/>
<keyword evidence="2" id="KW-1185">Reference proteome</keyword>
<reference evidence="1" key="1">
    <citation type="journal article" date="2017" name="Nature">
        <title>The sunflower genome provides insights into oil metabolism, flowering and Asterid evolution.</title>
        <authorList>
            <person name="Badouin H."/>
            <person name="Gouzy J."/>
            <person name="Grassa C.J."/>
            <person name="Murat F."/>
            <person name="Staton S.E."/>
            <person name="Cottret L."/>
            <person name="Lelandais-Briere C."/>
            <person name="Owens G.L."/>
            <person name="Carrere S."/>
            <person name="Mayjonade B."/>
            <person name="Legrand L."/>
            <person name="Gill N."/>
            <person name="Kane N.C."/>
            <person name="Bowers J.E."/>
            <person name="Hubner S."/>
            <person name="Bellec A."/>
            <person name="Berard A."/>
            <person name="Berges H."/>
            <person name="Blanchet N."/>
            <person name="Boniface M.C."/>
            <person name="Brunel D."/>
            <person name="Catrice O."/>
            <person name="Chaidir N."/>
            <person name="Claudel C."/>
            <person name="Donnadieu C."/>
            <person name="Faraut T."/>
            <person name="Fievet G."/>
            <person name="Helmstetter N."/>
            <person name="King M."/>
            <person name="Knapp S.J."/>
            <person name="Lai Z."/>
            <person name="Le Paslier M.C."/>
            <person name="Lippi Y."/>
            <person name="Lorenzon L."/>
            <person name="Mandel J.R."/>
            <person name="Marage G."/>
            <person name="Marchand G."/>
            <person name="Marquand E."/>
            <person name="Bret-Mestries E."/>
            <person name="Morien E."/>
            <person name="Nambeesan S."/>
            <person name="Nguyen T."/>
            <person name="Pegot-Espagnet P."/>
            <person name="Pouilly N."/>
            <person name="Raftis F."/>
            <person name="Sallet E."/>
            <person name="Schiex T."/>
            <person name="Thomas J."/>
            <person name="Vandecasteele C."/>
            <person name="Vares D."/>
            <person name="Vear F."/>
            <person name="Vautrin S."/>
            <person name="Crespi M."/>
            <person name="Mangin B."/>
            <person name="Burke J.M."/>
            <person name="Salse J."/>
            <person name="Munos S."/>
            <person name="Vincourt P."/>
            <person name="Rieseberg L.H."/>
            <person name="Langlade N.B."/>
        </authorList>
    </citation>
    <scope>NUCLEOTIDE SEQUENCE</scope>
    <source>
        <tissue evidence="1">Leaves</tissue>
    </source>
</reference>
<protein>
    <submittedName>
        <fullName evidence="1">Uncharacterized protein</fullName>
    </submittedName>
</protein>
<accession>A0A9K3HMQ5</accession>
<proteinExistence type="predicted"/>
<organism evidence="1 2">
    <name type="scientific">Helianthus annuus</name>
    <name type="common">Common sunflower</name>
    <dbReference type="NCBI Taxonomy" id="4232"/>
    <lineage>
        <taxon>Eukaryota</taxon>
        <taxon>Viridiplantae</taxon>
        <taxon>Streptophyta</taxon>
        <taxon>Embryophyta</taxon>
        <taxon>Tracheophyta</taxon>
        <taxon>Spermatophyta</taxon>
        <taxon>Magnoliopsida</taxon>
        <taxon>eudicotyledons</taxon>
        <taxon>Gunneridae</taxon>
        <taxon>Pentapetalae</taxon>
        <taxon>asterids</taxon>
        <taxon>campanulids</taxon>
        <taxon>Asterales</taxon>
        <taxon>Asteraceae</taxon>
        <taxon>Asteroideae</taxon>
        <taxon>Heliantheae alliance</taxon>
        <taxon>Heliantheae</taxon>
        <taxon>Helianthus</taxon>
    </lineage>
</organism>
<dbReference type="Gramene" id="mRNA:HanXRQr2_Chr11g0479461">
    <property type="protein sequence ID" value="mRNA:HanXRQr2_Chr11g0479461"/>
    <property type="gene ID" value="HanXRQr2_Chr11g0479461"/>
</dbReference>
<dbReference type="Proteomes" id="UP000215914">
    <property type="component" value="Unassembled WGS sequence"/>
</dbReference>
<reference evidence="1" key="2">
    <citation type="submission" date="2020-06" db="EMBL/GenBank/DDBJ databases">
        <title>Helianthus annuus Genome sequencing and assembly Release 2.</title>
        <authorList>
            <person name="Gouzy J."/>
            <person name="Langlade N."/>
            <person name="Munos S."/>
        </authorList>
    </citation>
    <scope>NUCLEOTIDE SEQUENCE</scope>
    <source>
        <tissue evidence="1">Leaves</tissue>
    </source>
</reference>
<comment type="caution">
    <text evidence="1">The sequence shown here is derived from an EMBL/GenBank/DDBJ whole genome shotgun (WGS) entry which is preliminary data.</text>
</comment>
<gene>
    <name evidence="1" type="ORF">HanXRQr2_Chr11g0479461</name>
</gene>
<name>A0A9K3HMQ5_HELAN</name>
<evidence type="ECO:0000313" key="2">
    <source>
        <dbReference type="Proteomes" id="UP000215914"/>
    </source>
</evidence>
<dbReference type="EMBL" id="MNCJ02000326">
    <property type="protein sequence ID" value="KAF5781094.1"/>
    <property type="molecule type" value="Genomic_DNA"/>
</dbReference>
<sequence length="59" mass="6794">MVELFDPRKMVTDYDCSAEEDYCDHCDFAFTFAFNDPNFSDRVLGIHILTAPIESTPEI</sequence>